<sequence length="403" mass="45353">MEDEWFGTEWCDFRFRVSGCKHATMWKTFYIVHSIIALPLFCLGLYLIYKKIYQRLWKQGLGIFDVIDGAVKPRATEGFIFPATIHIFGRFIYTTLIAADVFKSNAVKEFFHDWPWIALWHAGVYFTIGIIYATPKSYVTGSKRSGDVSIISRSRLPSPRLLNFLLFVYLLVPTITLPLFALLDGIARDNGNYELAATYNEIHYVLWGLYTILLGMLAIYFGLKLLLILRSNVEAVASADGGVNNEFRRAIMMLIVSLGGTFCMEVSYGAVLFFYGILRVKILSLLPAAIFFGFNWIFASALMTYPIFITATYNLIVNKQESRARSSNNLSASLQGQQAGQRSSTRSGTVKSNNKPVVNQNSTAVLLTPLSNSQLAPHSNSQLALERGDSFWREGERGSQVLR</sequence>
<feature type="transmembrane region" description="Helical" evidence="2">
    <location>
        <begin position="250"/>
        <end position="278"/>
    </location>
</feature>
<evidence type="ECO:0000313" key="4">
    <source>
        <dbReference type="Proteomes" id="UP000053201"/>
    </source>
</evidence>
<dbReference type="eggNOG" id="ENOG502SFIC">
    <property type="taxonomic scope" value="Eukaryota"/>
</dbReference>
<keyword evidence="4" id="KW-1185">Reference proteome</keyword>
<feature type="transmembrane region" description="Helical" evidence="2">
    <location>
        <begin position="290"/>
        <end position="316"/>
    </location>
</feature>
<protein>
    <submittedName>
        <fullName evidence="3">Uncharacterized protein</fullName>
    </submittedName>
</protein>
<feature type="transmembrane region" description="Helical" evidence="2">
    <location>
        <begin position="202"/>
        <end position="229"/>
    </location>
</feature>
<reference evidence="3 4" key="1">
    <citation type="submission" date="2009-08" db="EMBL/GenBank/DDBJ databases">
        <title>The Genome Sequence of Spizellomyces punctatus strain DAOM BR117.</title>
        <authorList>
            <consortium name="The Broad Institute Genome Sequencing Platform"/>
            <person name="Russ C."/>
            <person name="Cuomo C."/>
            <person name="Shea T."/>
            <person name="Young S.K."/>
            <person name="Zeng Q."/>
            <person name="Koehrsen M."/>
            <person name="Haas B."/>
            <person name="Borodovsky M."/>
            <person name="Guigo R."/>
            <person name="Alvarado L."/>
            <person name="Berlin A."/>
            <person name="Bochicchio J."/>
            <person name="Borenstein D."/>
            <person name="Chapman S."/>
            <person name="Chen Z."/>
            <person name="Engels R."/>
            <person name="Freedman E."/>
            <person name="Gellesch M."/>
            <person name="Goldberg J."/>
            <person name="Griggs A."/>
            <person name="Gujja S."/>
            <person name="Heiman D."/>
            <person name="Hepburn T."/>
            <person name="Howarth C."/>
            <person name="Jen D."/>
            <person name="Larson L."/>
            <person name="Lewis B."/>
            <person name="Mehta T."/>
            <person name="Park D."/>
            <person name="Pearson M."/>
            <person name="Roberts A."/>
            <person name="Saif S."/>
            <person name="Shenoy N."/>
            <person name="Sisk P."/>
            <person name="Stolte C."/>
            <person name="Sykes S."/>
            <person name="Thomson T."/>
            <person name="Walk T."/>
            <person name="White J."/>
            <person name="Yandava C."/>
            <person name="Burger G."/>
            <person name="Gray M.W."/>
            <person name="Holland P.W.H."/>
            <person name="King N."/>
            <person name="Lang F.B.F."/>
            <person name="Roger A.J."/>
            <person name="Ruiz-Trillo I."/>
            <person name="Lander E."/>
            <person name="Nusbaum C."/>
        </authorList>
    </citation>
    <scope>NUCLEOTIDE SEQUENCE [LARGE SCALE GENOMIC DNA]</scope>
    <source>
        <strain evidence="3 4">DAOM BR117</strain>
    </source>
</reference>
<dbReference type="RefSeq" id="XP_016611555.1">
    <property type="nucleotide sequence ID" value="XM_016749322.1"/>
</dbReference>
<feature type="transmembrane region" description="Helical" evidence="2">
    <location>
        <begin position="79"/>
        <end position="102"/>
    </location>
</feature>
<name>A0A0L0HQ15_SPIPD</name>
<keyword evidence="2" id="KW-0472">Membrane</keyword>
<dbReference type="EMBL" id="KQ257451">
    <property type="protein sequence ID" value="KND03516.1"/>
    <property type="molecule type" value="Genomic_DNA"/>
</dbReference>
<accession>A0A0L0HQ15</accession>
<feature type="region of interest" description="Disordered" evidence="1">
    <location>
        <begin position="327"/>
        <end position="356"/>
    </location>
</feature>
<proteinExistence type="predicted"/>
<keyword evidence="2" id="KW-1133">Transmembrane helix</keyword>
<gene>
    <name evidence="3" type="ORF">SPPG_00997</name>
</gene>
<dbReference type="InParanoid" id="A0A0L0HQ15"/>
<dbReference type="AlphaFoldDB" id="A0A0L0HQ15"/>
<dbReference type="GeneID" id="27684692"/>
<dbReference type="Proteomes" id="UP000053201">
    <property type="component" value="Unassembled WGS sequence"/>
</dbReference>
<evidence type="ECO:0000256" key="1">
    <source>
        <dbReference type="SAM" id="MobiDB-lite"/>
    </source>
</evidence>
<dbReference type="STRING" id="645134.A0A0L0HQ15"/>
<keyword evidence="2" id="KW-0812">Transmembrane</keyword>
<feature type="transmembrane region" description="Helical" evidence="2">
    <location>
        <begin position="114"/>
        <end position="134"/>
    </location>
</feature>
<feature type="compositionally biased region" description="Polar residues" evidence="1">
    <location>
        <begin position="335"/>
        <end position="356"/>
    </location>
</feature>
<feature type="transmembrane region" description="Helical" evidence="2">
    <location>
        <begin position="29"/>
        <end position="49"/>
    </location>
</feature>
<dbReference type="OrthoDB" id="2114634at2759"/>
<evidence type="ECO:0000313" key="3">
    <source>
        <dbReference type="EMBL" id="KND03516.1"/>
    </source>
</evidence>
<evidence type="ECO:0000256" key="2">
    <source>
        <dbReference type="SAM" id="Phobius"/>
    </source>
</evidence>
<dbReference type="OMA" id="CIEREPM"/>
<dbReference type="VEuPathDB" id="FungiDB:SPPG_00997"/>
<feature type="transmembrane region" description="Helical" evidence="2">
    <location>
        <begin position="161"/>
        <end position="182"/>
    </location>
</feature>
<organism evidence="3 4">
    <name type="scientific">Spizellomyces punctatus (strain DAOM BR117)</name>
    <dbReference type="NCBI Taxonomy" id="645134"/>
    <lineage>
        <taxon>Eukaryota</taxon>
        <taxon>Fungi</taxon>
        <taxon>Fungi incertae sedis</taxon>
        <taxon>Chytridiomycota</taxon>
        <taxon>Chytridiomycota incertae sedis</taxon>
        <taxon>Chytridiomycetes</taxon>
        <taxon>Spizellomycetales</taxon>
        <taxon>Spizellomycetaceae</taxon>
        <taxon>Spizellomyces</taxon>
    </lineage>
</organism>